<feature type="domain" description="Dihydroxy-acid/6-phosphogluconate dehydratase C-terminal" evidence="7">
    <location>
        <begin position="368"/>
        <end position="571"/>
    </location>
</feature>
<dbReference type="GO" id="GO:0051536">
    <property type="term" value="F:iron-sulfur cluster binding"/>
    <property type="evidence" value="ECO:0007669"/>
    <property type="project" value="UniProtKB-KW"/>
</dbReference>
<dbReference type="Pfam" id="PF24877">
    <property type="entry name" value="ILV_EDD_C"/>
    <property type="match status" value="1"/>
</dbReference>
<evidence type="ECO:0000259" key="7">
    <source>
        <dbReference type="Pfam" id="PF24877"/>
    </source>
</evidence>
<proteinExistence type="inferred from homology"/>
<evidence type="ECO:0000256" key="2">
    <source>
        <dbReference type="ARBA" id="ARBA00022723"/>
    </source>
</evidence>
<evidence type="ECO:0000259" key="6">
    <source>
        <dbReference type="Pfam" id="PF00920"/>
    </source>
</evidence>
<dbReference type="SUPFAM" id="SSF52016">
    <property type="entry name" value="LeuD/IlvD-like"/>
    <property type="match status" value="1"/>
</dbReference>
<dbReference type="InterPro" id="IPR042096">
    <property type="entry name" value="Dihydro-acid_dehy_C"/>
</dbReference>
<dbReference type="InterPro" id="IPR037237">
    <property type="entry name" value="IlvD/EDD_N"/>
</dbReference>
<organism evidence="8 9">
    <name type="scientific">Roseimicrobium gellanilyticum</name>
    <dbReference type="NCBI Taxonomy" id="748857"/>
    <lineage>
        <taxon>Bacteria</taxon>
        <taxon>Pseudomonadati</taxon>
        <taxon>Verrucomicrobiota</taxon>
        <taxon>Verrucomicrobiia</taxon>
        <taxon>Verrucomicrobiales</taxon>
        <taxon>Verrucomicrobiaceae</taxon>
        <taxon>Roseimicrobium</taxon>
    </lineage>
</organism>
<evidence type="ECO:0000256" key="5">
    <source>
        <dbReference type="ARBA" id="ARBA00023239"/>
    </source>
</evidence>
<name>A0A366HP57_9BACT</name>
<gene>
    <name evidence="8" type="ORF">DES53_103275</name>
</gene>
<dbReference type="InterPro" id="IPR056740">
    <property type="entry name" value="ILV_EDD_C"/>
</dbReference>
<keyword evidence="9" id="KW-1185">Reference proteome</keyword>
<dbReference type="NCBIfam" id="NF004784">
    <property type="entry name" value="PRK06131.1"/>
    <property type="match status" value="1"/>
</dbReference>
<keyword evidence="4" id="KW-0411">Iron-sulfur</keyword>
<dbReference type="InterPro" id="IPR000581">
    <property type="entry name" value="ILV_EDD_N"/>
</dbReference>
<keyword evidence="2" id="KW-0479">Metal-binding</keyword>
<dbReference type="Pfam" id="PF00920">
    <property type="entry name" value="ILVD_EDD_N"/>
    <property type="match status" value="1"/>
</dbReference>
<dbReference type="SUPFAM" id="SSF143975">
    <property type="entry name" value="IlvD/EDD N-terminal domain-like"/>
    <property type="match status" value="1"/>
</dbReference>
<reference evidence="8 9" key="1">
    <citation type="submission" date="2018-06" db="EMBL/GenBank/DDBJ databases">
        <title>Genomic Encyclopedia of Type Strains, Phase IV (KMG-IV): sequencing the most valuable type-strain genomes for metagenomic binning, comparative biology and taxonomic classification.</title>
        <authorList>
            <person name="Goeker M."/>
        </authorList>
    </citation>
    <scope>NUCLEOTIDE SEQUENCE [LARGE SCALE GENOMIC DNA]</scope>
    <source>
        <strain evidence="8 9">DSM 25532</strain>
    </source>
</reference>
<dbReference type="Proteomes" id="UP000253426">
    <property type="component" value="Unassembled WGS sequence"/>
</dbReference>
<sequence length="592" mass="63876">MAHPTPHGLRSELWLNNPDNPGMTALYVERLVNYGITRKELQSGRPVIGISQTGGDIAPCNRIHLETVERAKAGVRDAGGIPFVFPVHPIQETVRRPTAALDRNLSYLGMVEVIHGNPFDGVIFTTGCDKTTPAALMTAATVNLPSIILSGGPMLDGWHKGNLAGSGTIVWESRKLYAAGKIDYEEFMDRSCASVPSAGHCNTMGTALSMNSLAEALGMSLPGCASIPAPYRERGQIAYETGLRIVQMVREDLTPQKVLTREAFENAIVVNSAIGGSTNCPPHLVAIARHMGVELDTTDWQKVGYDVPLLVNCMPAGKWLGEAFHRAGGVPAVLGELIRAGRIHEGAITVNGKSIGENCSKVEVVNTDVIRPYATPLREKAGFLVLSGNLFDCALIKTSVIGEDFRRRYLSKPGSENRFEGRAIVFEGTEDYHERINDPALDIDENCFLVVRGSGSIGYPGAPEVVNMTPPDYLVKRGITELPCVGDGRQSGTSASPSVLNASPESAIGGGLALLQTGDRMVIDLNTCRCDALVPEEEWNARRAAWKPPVLENQTPWQEIHRKCSGQLSTGMCLDFATCYRNVGAAVPRDNH</sequence>
<dbReference type="InterPro" id="IPR052352">
    <property type="entry name" value="Sugar_Degrad_Dehydratases"/>
</dbReference>
<accession>A0A366HP57</accession>
<dbReference type="EMBL" id="QNRR01000003">
    <property type="protein sequence ID" value="RBP45277.1"/>
    <property type="molecule type" value="Genomic_DNA"/>
</dbReference>
<dbReference type="OrthoDB" id="9807077at2"/>
<evidence type="ECO:0000313" key="9">
    <source>
        <dbReference type="Proteomes" id="UP000253426"/>
    </source>
</evidence>
<dbReference type="NCBIfam" id="NF009560">
    <property type="entry name" value="PRK13017.1"/>
    <property type="match status" value="1"/>
</dbReference>
<evidence type="ECO:0000313" key="8">
    <source>
        <dbReference type="EMBL" id="RBP45277.1"/>
    </source>
</evidence>
<keyword evidence="5" id="KW-0456">Lyase</keyword>
<protein>
    <submittedName>
        <fullName evidence="8">Dihydroxy-acid dehydratase</fullName>
    </submittedName>
</protein>
<evidence type="ECO:0000256" key="4">
    <source>
        <dbReference type="ARBA" id="ARBA00023014"/>
    </source>
</evidence>
<comment type="caution">
    <text evidence="8">The sequence shown here is derived from an EMBL/GenBank/DDBJ whole genome shotgun (WGS) entry which is preliminary data.</text>
</comment>
<dbReference type="GO" id="GO:0046872">
    <property type="term" value="F:metal ion binding"/>
    <property type="evidence" value="ECO:0007669"/>
    <property type="project" value="UniProtKB-KW"/>
</dbReference>
<dbReference type="PANTHER" id="PTHR43183">
    <property type="entry name" value="HYPOTHETICAL DIHYDROXYACID DEHYDRATASE (EUROFUNG)-RELATED"/>
    <property type="match status" value="1"/>
</dbReference>
<evidence type="ECO:0000256" key="1">
    <source>
        <dbReference type="ARBA" id="ARBA00006486"/>
    </source>
</evidence>
<comment type="similarity">
    <text evidence="1">Belongs to the IlvD/Edd family.</text>
</comment>
<evidence type="ECO:0000256" key="3">
    <source>
        <dbReference type="ARBA" id="ARBA00023004"/>
    </source>
</evidence>
<dbReference type="AlphaFoldDB" id="A0A366HP57"/>
<dbReference type="GO" id="GO:0016829">
    <property type="term" value="F:lyase activity"/>
    <property type="evidence" value="ECO:0007669"/>
    <property type="project" value="UniProtKB-KW"/>
</dbReference>
<dbReference type="Gene3D" id="3.50.30.80">
    <property type="entry name" value="IlvD/EDD C-terminal domain-like"/>
    <property type="match status" value="1"/>
</dbReference>
<dbReference type="RefSeq" id="WP_113958404.1">
    <property type="nucleotide sequence ID" value="NZ_QNRR01000003.1"/>
</dbReference>
<dbReference type="PANTHER" id="PTHR43183:SF1">
    <property type="entry name" value="HYPOTHETICAL DIHYDROXY-ACID DEHYDRATASE (EUROFUNG)-RELATED"/>
    <property type="match status" value="1"/>
</dbReference>
<keyword evidence="3" id="KW-0408">Iron</keyword>
<feature type="domain" description="Dihydroxy-acid/6-phosphogluconate dehydratase N-terminal" evidence="6">
    <location>
        <begin position="45"/>
        <end position="358"/>
    </location>
</feature>